<reference evidence="1" key="1">
    <citation type="submission" date="2019-06" db="EMBL/GenBank/DDBJ databases">
        <title>Genomic and phenotypic analysis of NDM-1-producing atypical Enteroaggregative Escherichia coli causing a fatal outbreak.</title>
        <authorList>
            <person name="Bai L."/>
        </authorList>
    </citation>
    <scope>NUCLEOTIDE SEQUENCE</scope>
    <source>
        <strain evidence="1">13ZX36</strain>
        <plasmid evidence="1">p13ZX36-200</plasmid>
    </source>
</reference>
<geneLocation type="plasmid" evidence="1">
    <name>p13ZX36-200</name>
</geneLocation>
<proteinExistence type="predicted"/>
<dbReference type="AlphaFoldDB" id="A0A5P1MSY1"/>
<evidence type="ECO:0000313" key="1">
    <source>
        <dbReference type="EMBL" id="QEI45967.1"/>
    </source>
</evidence>
<protein>
    <submittedName>
        <fullName evidence="1">Uncharacterized protein</fullName>
    </submittedName>
</protein>
<organism evidence="1">
    <name type="scientific">Escherichia coli</name>
    <dbReference type="NCBI Taxonomy" id="562"/>
    <lineage>
        <taxon>Bacteria</taxon>
        <taxon>Pseudomonadati</taxon>
        <taxon>Pseudomonadota</taxon>
        <taxon>Gammaproteobacteria</taxon>
        <taxon>Enterobacterales</taxon>
        <taxon>Enterobacteriaceae</taxon>
        <taxon>Escherichia</taxon>
    </lineage>
</organism>
<name>A0A5P1MSY1_ECOLX</name>
<dbReference type="RefSeq" id="WP_172694459.1">
    <property type="nucleotide sequence ID" value="NZ_MN101853.1"/>
</dbReference>
<sequence length="289" mass="32706">MEAKVVSMLIFNMKRFLARVEAYAAFSQREQTSAHYLLPLGSERDAIQWQGLAPNMTSLADYGIRSGEFFVNLASSRFRETAAKLARRKANRTELHISQILNNQYRTVLKHYSEGNHYDNQLIISQGLSVIEKMSKGGSLDQSKAKVATELAIPVIKYDELIGSQASLNGVGMACFQKSLSTEESYHAANATACFDYERCIKCQYAKIINDVEPLYRLLSFLECMEESWLYYPERFSKNLGKAVELYRKAISSSLSPDIIHRAQSKLDTVGRHMLWDNLELSSLGFKGI</sequence>
<keyword evidence="1" id="KW-0614">Plasmid</keyword>
<accession>A0A5P1MSY1</accession>
<gene>
    <name evidence="1" type="ORF">p13ZX36-200_00210</name>
</gene>
<dbReference type="EMBL" id="MN101853">
    <property type="protein sequence ID" value="QEI45967.1"/>
    <property type="molecule type" value="Genomic_DNA"/>
</dbReference>